<dbReference type="EMBL" id="JTDO01000002">
    <property type="protein sequence ID" value="KLT73610.1"/>
    <property type="molecule type" value="Genomic_DNA"/>
</dbReference>
<evidence type="ECO:0000313" key="10">
    <source>
        <dbReference type="Proteomes" id="UP000036027"/>
    </source>
</evidence>
<feature type="transmembrane region" description="Helical" evidence="8">
    <location>
        <begin position="319"/>
        <end position="346"/>
    </location>
</feature>
<evidence type="ECO:0000313" key="9">
    <source>
        <dbReference type="EMBL" id="KLT73610.1"/>
    </source>
</evidence>
<dbReference type="RefSeq" id="WP_047760107.1">
    <property type="nucleotide sequence ID" value="NZ_CP091510.1"/>
</dbReference>
<keyword evidence="3" id="KW-1003">Cell membrane</keyword>
<dbReference type="InterPro" id="IPR005219">
    <property type="entry name" value="PqiA-like_proteobact"/>
</dbReference>
<comment type="subcellular location">
    <subcellularLocation>
        <location evidence="1">Cell inner membrane</location>
        <topology evidence="1">Multi-pass membrane protein</topology>
    </subcellularLocation>
</comment>
<evidence type="ECO:0000256" key="1">
    <source>
        <dbReference type="ARBA" id="ARBA00004429"/>
    </source>
</evidence>
<protein>
    <submittedName>
        <fullName evidence="9">PqiA family protein</fullName>
    </submittedName>
</protein>
<name>A0A0J0YU35_9NEIS</name>
<dbReference type="Proteomes" id="UP000036027">
    <property type="component" value="Unassembled WGS sequence"/>
</dbReference>
<dbReference type="InterPro" id="IPR007498">
    <property type="entry name" value="PqiA-like"/>
</dbReference>
<dbReference type="AlphaFoldDB" id="A0A0J0YU35"/>
<dbReference type="OrthoDB" id="9800207at2"/>
<sequence>MPSYRPIRTYRRWWRYKAHHHDATLPAHTVDCPECGLRIDIPRLLQGQEAHCPRCSHEIVEVEKNPYIAPLAYAVTSLILMVFVYGMMFITVSFSSVTSILSLPAMMKILIVQDFGFLAEVMFVLTFGIPLLFLLMCLYVYTALLREKMYPALFYATRTLVRLRHWIMVDVFFISTLVAYIKLTSVAEVEFGAAFYLMFVLAVMLIRTSVSIPQHWVYYRIHKISGRNTIQAPAAGLICCSRCLYFRQADENICGVCGSALFSRRPKSLSVSLAFLLAATILYIPANLLPIMISSNPFNTEISTIMSGIIYMWKDGDKLIAAIIFSASILVPGAKIASLFFLQIAAASSKLPLSAHTLSRLYRMTEAVGKWSMIDIFVIIILMSAFHTPLARVTPGPAAAYFCSVVVLTMFAAYFFDPRLLWDKAAENRPSEIPDTLHTQYD</sequence>
<feature type="transmembrane region" description="Helical" evidence="8">
    <location>
        <begin position="193"/>
        <end position="210"/>
    </location>
</feature>
<dbReference type="NCBIfam" id="TIGR00155">
    <property type="entry name" value="pqiA_fam"/>
    <property type="match status" value="1"/>
</dbReference>
<evidence type="ECO:0000256" key="5">
    <source>
        <dbReference type="ARBA" id="ARBA00022692"/>
    </source>
</evidence>
<dbReference type="Pfam" id="PF04403">
    <property type="entry name" value="PqiA"/>
    <property type="match status" value="2"/>
</dbReference>
<feature type="transmembrane region" description="Helical" evidence="8">
    <location>
        <begin position="398"/>
        <end position="416"/>
    </location>
</feature>
<keyword evidence="5 8" id="KW-0812">Transmembrane</keyword>
<dbReference type="STRING" id="1470200.PL75_01270"/>
<dbReference type="GO" id="GO:0005886">
    <property type="term" value="C:plasma membrane"/>
    <property type="evidence" value="ECO:0007669"/>
    <property type="project" value="UniProtKB-SubCell"/>
</dbReference>
<evidence type="ECO:0000256" key="2">
    <source>
        <dbReference type="ARBA" id="ARBA00007555"/>
    </source>
</evidence>
<comment type="similarity">
    <text evidence="2">Belongs to the PqiA family.</text>
</comment>
<keyword evidence="10" id="KW-1185">Reference proteome</keyword>
<organism evidence="9 10">
    <name type="scientific">Neisseria arctica</name>
    <dbReference type="NCBI Taxonomy" id="1470200"/>
    <lineage>
        <taxon>Bacteria</taxon>
        <taxon>Pseudomonadati</taxon>
        <taxon>Pseudomonadota</taxon>
        <taxon>Betaproteobacteria</taxon>
        <taxon>Neisseriales</taxon>
        <taxon>Neisseriaceae</taxon>
        <taxon>Neisseria</taxon>
    </lineage>
</organism>
<keyword evidence="6 8" id="KW-1133">Transmembrane helix</keyword>
<feature type="transmembrane region" description="Helical" evidence="8">
    <location>
        <begin position="71"/>
        <end position="95"/>
    </location>
</feature>
<feature type="transmembrane region" description="Helical" evidence="8">
    <location>
        <begin position="163"/>
        <end position="181"/>
    </location>
</feature>
<keyword evidence="4" id="KW-0997">Cell inner membrane</keyword>
<gene>
    <name evidence="9" type="ORF">PL75_01270</name>
</gene>
<evidence type="ECO:0000256" key="4">
    <source>
        <dbReference type="ARBA" id="ARBA00022519"/>
    </source>
</evidence>
<accession>A0A0J0YU35</accession>
<reference evidence="9 10" key="1">
    <citation type="submission" date="2014-11" db="EMBL/GenBank/DDBJ databases">
        <title>Genome of a novel goose pathogen.</title>
        <authorList>
            <person name="Hansen C.M."/>
            <person name="Hueffer K."/>
            <person name="Choi S.C."/>
        </authorList>
    </citation>
    <scope>NUCLEOTIDE SEQUENCE [LARGE SCALE GENOMIC DNA]</scope>
    <source>
        <strain evidence="9 10">KH1503</strain>
    </source>
</reference>
<evidence type="ECO:0000256" key="6">
    <source>
        <dbReference type="ARBA" id="ARBA00022989"/>
    </source>
</evidence>
<evidence type="ECO:0000256" key="3">
    <source>
        <dbReference type="ARBA" id="ARBA00022475"/>
    </source>
</evidence>
<dbReference type="PATRIC" id="fig|1470200.3.peg.1047"/>
<proteinExistence type="inferred from homology"/>
<keyword evidence="7 8" id="KW-0472">Membrane</keyword>
<feature type="transmembrane region" description="Helical" evidence="8">
    <location>
        <begin position="367"/>
        <end position="386"/>
    </location>
</feature>
<feature type="transmembrane region" description="Helical" evidence="8">
    <location>
        <begin position="273"/>
        <end position="293"/>
    </location>
</feature>
<feature type="transmembrane region" description="Helical" evidence="8">
    <location>
        <begin position="115"/>
        <end position="142"/>
    </location>
</feature>
<evidence type="ECO:0000256" key="8">
    <source>
        <dbReference type="SAM" id="Phobius"/>
    </source>
</evidence>
<evidence type="ECO:0000256" key="7">
    <source>
        <dbReference type="ARBA" id="ARBA00023136"/>
    </source>
</evidence>
<comment type="caution">
    <text evidence="9">The sequence shown here is derived from an EMBL/GenBank/DDBJ whole genome shotgun (WGS) entry which is preliminary data.</text>
</comment>
<dbReference type="InterPro" id="IPR051800">
    <property type="entry name" value="PqiA-PqiB_transport"/>
</dbReference>
<dbReference type="PANTHER" id="PTHR30462">
    <property type="entry name" value="INTERMEMBRANE TRANSPORT PROTEIN PQIB-RELATED"/>
    <property type="match status" value="1"/>
</dbReference>
<dbReference type="PANTHER" id="PTHR30462:SF3">
    <property type="entry name" value="INTERMEMBRANE TRANSPORT PROTEIN PQIA"/>
    <property type="match status" value="1"/>
</dbReference>